<reference evidence="1 2" key="1">
    <citation type="submission" date="2023-01" db="EMBL/GenBank/DDBJ databases">
        <authorList>
            <person name="Kreplak J."/>
        </authorList>
    </citation>
    <scope>NUCLEOTIDE SEQUENCE [LARGE SCALE GENOMIC DNA]</scope>
</reference>
<dbReference type="AlphaFoldDB" id="A0AAV1AXQ3"/>
<gene>
    <name evidence="1" type="ORF">VFH_V173120</name>
</gene>
<keyword evidence="2" id="KW-1185">Reference proteome</keyword>
<protein>
    <submittedName>
        <fullName evidence="1">Uncharacterized protein</fullName>
    </submittedName>
</protein>
<accession>A0AAV1AXQ3</accession>
<name>A0AAV1AXQ3_VICFA</name>
<proteinExistence type="predicted"/>
<dbReference type="Proteomes" id="UP001157006">
    <property type="component" value="Chromosome 5"/>
</dbReference>
<sequence length="111" mass="12763">MFYVLVVYFVVFRFKGMKPGKSVRKVQIRSDRGSLRNQATGCLTRAVSREDAQLWERRQRLVQCSCQLTRPVLEGMGEIMIKSKKHRLTRVPVSAKALEILIFGVLSVLDH</sequence>
<organism evidence="1 2">
    <name type="scientific">Vicia faba</name>
    <name type="common">Broad bean</name>
    <name type="synonym">Faba vulgaris</name>
    <dbReference type="NCBI Taxonomy" id="3906"/>
    <lineage>
        <taxon>Eukaryota</taxon>
        <taxon>Viridiplantae</taxon>
        <taxon>Streptophyta</taxon>
        <taxon>Embryophyta</taxon>
        <taxon>Tracheophyta</taxon>
        <taxon>Spermatophyta</taxon>
        <taxon>Magnoliopsida</taxon>
        <taxon>eudicotyledons</taxon>
        <taxon>Gunneridae</taxon>
        <taxon>Pentapetalae</taxon>
        <taxon>rosids</taxon>
        <taxon>fabids</taxon>
        <taxon>Fabales</taxon>
        <taxon>Fabaceae</taxon>
        <taxon>Papilionoideae</taxon>
        <taxon>50 kb inversion clade</taxon>
        <taxon>NPAAA clade</taxon>
        <taxon>Hologalegina</taxon>
        <taxon>IRL clade</taxon>
        <taxon>Fabeae</taxon>
        <taxon>Vicia</taxon>
    </lineage>
</organism>
<dbReference type="EMBL" id="OX451740">
    <property type="protein sequence ID" value="CAI8615316.1"/>
    <property type="molecule type" value="Genomic_DNA"/>
</dbReference>
<evidence type="ECO:0000313" key="2">
    <source>
        <dbReference type="Proteomes" id="UP001157006"/>
    </source>
</evidence>
<evidence type="ECO:0000313" key="1">
    <source>
        <dbReference type="EMBL" id="CAI8615316.1"/>
    </source>
</evidence>